<dbReference type="RefSeq" id="XP_001873780.1">
    <property type="nucleotide sequence ID" value="XM_001873745.1"/>
</dbReference>
<reference evidence="2 3" key="1">
    <citation type="journal article" date="2008" name="Nature">
        <title>The genome of Laccaria bicolor provides insights into mycorrhizal symbiosis.</title>
        <authorList>
            <person name="Martin F."/>
            <person name="Aerts A."/>
            <person name="Ahren D."/>
            <person name="Brun A."/>
            <person name="Danchin E.G.J."/>
            <person name="Duchaussoy F."/>
            <person name="Gibon J."/>
            <person name="Kohler A."/>
            <person name="Lindquist E."/>
            <person name="Pereda V."/>
            <person name="Salamov A."/>
            <person name="Shapiro H.J."/>
            <person name="Wuyts J."/>
            <person name="Blaudez D."/>
            <person name="Buee M."/>
            <person name="Brokstein P."/>
            <person name="Canbaeck B."/>
            <person name="Cohen D."/>
            <person name="Courty P.E."/>
            <person name="Coutinho P.M."/>
            <person name="Delaruelle C."/>
            <person name="Detter J.C."/>
            <person name="Deveau A."/>
            <person name="DiFazio S."/>
            <person name="Duplessis S."/>
            <person name="Fraissinet-Tachet L."/>
            <person name="Lucic E."/>
            <person name="Frey-Klett P."/>
            <person name="Fourrey C."/>
            <person name="Feussner I."/>
            <person name="Gay G."/>
            <person name="Grimwood J."/>
            <person name="Hoegger P.J."/>
            <person name="Jain P."/>
            <person name="Kilaru S."/>
            <person name="Labbe J."/>
            <person name="Lin Y.C."/>
            <person name="Legue V."/>
            <person name="Le Tacon F."/>
            <person name="Marmeisse R."/>
            <person name="Melayah D."/>
            <person name="Montanini B."/>
            <person name="Muratet M."/>
            <person name="Nehls U."/>
            <person name="Niculita-Hirzel H."/>
            <person name="Oudot-Le Secq M.P."/>
            <person name="Peter M."/>
            <person name="Quesneville H."/>
            <person name="Rajashekar B."/>
            <person name="Reich M."/>
            <person name="Rouhier N."/>
            <person name="Schmutz J."/>
            <person name="Yin T."/>
            <person name="Chalot M."/>
            <person name="Henrissat B."/>
            <person name="Kuees U."/>
            <person name="Lucas S."/>
            <person name="Van de Peer Y."/>
            <person name="Podila G.K."/>
            <person name="Polle A."/>
            <person name="Pukkila P.J."/>
            <person name="Richardson P.M."/>
            <person name="Rouze P."/>
            <person name="Sanders I.R."/>
            <person name="Stajich J.E."/>
            <person name="Tunlid A."/>
            <person name="Tuskan G."/>
            <person name="Grigoriev I.V."/>
        </authorList>
    </citation>
    <scope>NUCLEOTIDE SEQUENCE [LARGE SCALE GENOMIC DNA]</scope>
    <source>
        <strain evidence="3">S238N-H82 / ATCC MYA-4686</strain>
    </source>
</reference>
<feature type="compositionally biased region" description="Basic residues" evidence="1">
    <location>
        <begin position="133"/>
        <end position="142"/>
    </location>
</feature>
<organism evidence="3">
    <name type="scientific">Laccaria bicolor (strain S238N-H82 / ATCC MYA-4686)</name>
    <name type="common">Bicoloured deceiver</name>
    <name type="synonym">Laccaria laccata var. bicolor</name>
    <dbReference type="NCBI Taxonomy" id="486041"/>
    <lineage>
        <taxon>Eukaryota</taxon>
        <taxon>Fungi</taxon>
        <taxon>Dikarya</taxon>
        <taxon>Basidiomycota</taxon>
        <taxon>Agaricomycotina</taxon>
        <taxon>Agaricomycetes</taxon>
        <taxon>Agaricomycetidae</taxon>
        <taxon>Agaricales</taxon>
        <taxon>Agaricineae</taxon>
        <taxon>Hydnangiaceae</taxon>
        <taxon>Laccaria</taxon>
    </lineage>
</organism>
<feature type="compositionally biased region" description="Polar residues" evidence="1">
    <location>
        <begin position="36"/>
        <end position="47"/>
    </location>
</feature>
<evidence type="ECO:0000313" key="2">
    <source>
        <dbReference type="EMBL" id="EDR15572.1"/>
    </source>
</evidence>
<dbReference type="HOGENOM" id="CLU_888685_0_0_1"/>
<dbReference type="Proteomes" id="UP000001194">
    <property type="component" value="Unassembled WGS sequence"/>
</dbReference>
<feature type="region of interest" description="Disordered" evidence="1">
    <location>
        <begin position="120"/>
        <end position="165"/>
    </location>
</feature>
<dbReference type="AlphaFoldDB" id="B0CPP2"/>
<protein>
    <submittedName>
        <fullName evidence="2">Predicted protein</fullName>
    </submittedName>
</protein>
<feature type="compositionally biased region" description="Pro residues" evidence="1">
    <location>
        <begin position="76"/>
        <end position="100"/>
    </location>
</feature>
<dbReference type="KEGG" id="lbc:LACBIDRAFT_291450"/>
<gene>
    <name evidence="2" type="ORF">LACBIDRAFT_291450</name>
</gene>
<evidence type="ECO:0000256" key="1">
    <source>
        <dbReference type="SAM" id="MobiDB-lite"/>
    </source>
</evidence>
<feature type="compositionally biased region" description="Low complexity" evidence="1">
    <location>
        <begin position="58"/>
        <end position="74"/>
    </location>
</feature>
<name>B0CPP2_LACBS</name>
<keyword evidence="3" id="KW-1185">Reference proteome</keyword>
<feature type="region of interest" description="Disordered" evidence="1">
    <location>
        <begin position="29"/>
        <end position="104"/>
    </location>
</feature>
<dbReference type="GeneID" id="6069318"/>
<proteinExistence type="predicted"/>
<dbReference type="OrthoDB" id="2976199at2759"/>
<dbReference type="InParanoid" id="B0CPP2"/>
<sequence length="313" mass="34698">MTEYDYSPEAYDRYLATQRRIANWVDQTEHHRPQFGPTTQSVADSSNYRTRHHRHYYRPPSSDSGSDDSYAAGPGYPGPMPGPMFGPMPLHSPPPPPMYPQQPIYHQPMVPPLLSPGYPYPPTSPHYYDNHRRSSRSHRRSHSQSPRHPSAFRFTPPPTSPIYSHGYPPPPMVGYPPQGFIMMPPPPIPRGRKMSVMSAETPSAHVAPQADVYLPHHQLVPPSNLPQGQGSAGVVSSQWPAYTAAPPSHPLFITPGGAAAVVMPPRIPYSAGAQQSSAALHVLPPNLPLKTHLPIHQRMYGTHGKHYFRRSVG</sequence>
<accession>B0CPP2</accession>
<dbReference type="EMBL" id="DS547091">
    <property type="protein sequence ID" value="EDR15572.1"/>
    <property type="molecule type" value="Genomic_DNA"/>
</dbReference>
<evidence type="ECO:0000313" key="3">
    <source>
        <dbReference type="Proteomes" id="UP000001194"/>
    </source>
</evidence>